<dbReference type="RefSeq" id="WP_008039540.1">
    <property type="nucleotide sequence ID" value="NZ_JH725147.1"/>
</dbReference>
<dbReference type="InterPro" id="IPR005122">
    <property type="entry name" value="Uracil-DNA_glycosylase-like"/>
</dbReference>
<dbReference type="eggNOG" id="COG1573">
    <property type="taxonomic scope" value="Bacteria"/>
</dbReference>
<gene>
    <name evidence="2" type="ORF">ME5_01295</name>
</gene>
<dbReference type="PATRIC" id="fig|1094558.3.peg.1395"/>
<reference evidence="2 3" key="1">
    <citation type="submission" date="2012-03" db="EMBL/GenBank/DDBJ databases">
        <title>The Genome Sequence of Bartonella tamiae Th239.</title>
        <authorList>
            <consortium name="The Broad Institute Genome Sequencing Platform"/>
            <consortium name="The Broad Institute Genome Sequencing Center for Infectious Disease"/>
            <person name="Feldgarden M."/>
            <person name="Kirby J."/>
            <person name="Kosoy M."/>
            <person name="Birtles R."/>
            <person name="Probert W.S."/>
            <person name="Chiaraviglio L."/>
            <person name="Young S.K."/>
            <person name="Zeng Q."/>
            <person name="Gargeya S."/>
            <person name="Fitzgerald M."/>
            <person name="Haas B."/>
            <person name="Abouelleil A."/>
            <person name="Alvarado L."/>
            <person name="Arachchi H.M."/>
            <person name="Berlin A."/>
            <person name="Chapman S.B."/>
            <person name="Gearin G."/>
            <person name="Goldberg J."/>
            <person name="Griggs A."/>
            <person name="Gujja S."/>
            <person name="Hansen M."/>
            <person name="Heiman D."/>
            <person name="Howarth C."/>
            <person name="Larimer J."/>
            <person name="Lui A."/>
            <person name="MacDonald P.J.P."/>
            <person name="McCowen C."/>
            <person name="Montmayeur A."/>
            <person name="Murphy C."/>
            <person name="Neiman D."/>
            <person name="Pearson M."/>
            <person name="Priest M."/>
            <person name="Roberts A."/>
            <person name="Saif S."/>
            <person name="Shea T."/>
            <person name="Sisk P."/>
            <person name="Stolte C."/>
            <person name="Sykes S."/>
            <person name="Wortman J."/>
            <person name="Nusbaum C."/>
            <person name="Birren B."/>
        </authorList>
    </citation>
    <scope>NUCLEOTIDE SEQUENCE [LARGE SCALE GENOMIC DNA]</scope>
    <source>
        <strain evidence="2 3">Th239</strain>
    </source>
</reference>
<dbReference type="PANTHER" id="PTHR42160:SF1">
    <property type="entry name" value="URACIL-DNA GLYCOSYLASE SUPERFAMILY PROTEIN"/>
    <property type="match status" value="1"/>
</dbReference>
<dbReference type="EMBL" id="AIMB01000008">
    <property type="protein sequence ID" value="EJF88744.1"/>
    <property type="molecule type" value="Genomic_DNA"/>
</dbReference>
<evidence type="ECO:0000313" key="2">
    <source>
        <dbReference type="EMBL" id="EJF88744.1"/>
    </source>
</evidence>
<dbReference type="Pfam" id="PF03167">
    <property type="entry name" value="UDG"/>
    <property type="match status" value="1"/>
</dbReference>
<protein>
    <recommendedName>
        <fullName evidence="1">Uracil-DNA glycosylase-like domain-containing protein</fullName>
    </recommendedName>
</protein>
<dbReference type="SUPFAM" id="SSF52141">
    <property type="entry name" value="Uracil-DNA glycosylase-like"/>
    <property type="match status" value="1"/>
</dbReference>
<sequence length="100" mass="11706">MSLPPRPVLTVSNTTKIVIAGQALGLRLYETDIAFNNRSGDRLRHWLGFSREVFYNKYFFSIVPMGFYFPGYDKTKGDLPPRKECKMTWNDKIFESMQKM</sequence>
<comment type="caution">
    <text evidence="2">The sequence shown here is derived from an EMBL/GenBank/DDBJ whole genome shotgun (WGS) entry which is preliminary data.</text>
</comment>
<name>J0QZR7_9HYPH</name>
<dbReference type="CDD" id="cd10033">
    <property type="entry name" value="UDG_like"/>
    <property type="match status" value="1"/>
</dbReference>
<dbReference type="InterPro" id="IPR047124">
    <property type="entry name" value="HI_0220.2"/>
</dbReference>
<dbReference type="AlphaFoldDB" id="J0QZR7"/>
<dbReference type="HOGENOM" id="CLU_2300216_0_0_5"/>
<organism evidence="2 3">
    <name type="scientific">Bartonella tamiae Th239</name>
    <dbReference type="NCBI Taxonomy" id="1094558"/>
    <lineage>
        <taxon>Bacteria</taxon>
        <taxon>Pseudomonadati</taxon>
        <taxon>Pseudomonadota</taxon>
        <taxon>Alphaproteobacteria</taxon>
        <taxon>Hyphomicrobiales</taxon>
        <taxon>Bartonellaceae</taxon>
        <taxon>Bartonella</taxon>
    </lineage>
</organism>
<proteinExistence type="predicted"/>
<accession>J0QZR7</accession>
<dbReference type="Gene3D" id="3.40.470.10">
    <property type="entry name" value="Uracil-DNA glycosylase-like domain"/>
    <property type="match status" value="1"/>
</dbReference>
<keyword evidence="3" id="KW-1185">Reference proteome</keyword>
<dbReference type="PANTHER" id="PTHR42160">
    <property type="entry name" value="URACIL-DNA GLYCOSYLASE SUPERFAMILY PROTEIN"/>
    <property type="match status" value="1"/>
</dbReference>
<evidence type="ECO:0000313" key="3">
    <source>
        <dbReference type="Proteomes" id="UP000008952"/>
    </source>
</evidence>
<feature type="domain" description="Uracil-DNA glycosylase-like" evidence="1">
    <location>
        <begin position="14"/>
        <end position="84"/>
    </location>
</feature>
<evidence type="ECO:0000259" key="1">
    <source>
        <dbReference type="Pfam" id="PF03167"/>
    </source>
</evidence>
<dbReference type="Proteomes" id="UP000008952">
    <property type="component" value="Unassembled WGS sequence"/>
</dbReference>
<dbReference type="STRING" id="1094558.ME5_01295"/>
<dbReference type="InterPro" id="IPR036895">
    <property type="entry name" value="Uracil-DNA_glycosylase-like_sf"/>
</dbReference>
<dbReference type="OrthoDB" id="9789139at2"/>